<organism evidence="3 4">
    <name type="scientific">Paenibacillus taichungensis</name>
    <dbReference type="NCBI Taxonomy" id="484184"/>
    <lineage>
        <taxon>Bacteria</taxon>
        <taxon>Bacillati</taxon>
        <taxon>Bacillota</taxon>
        <taxon>Bacilli</taxon>
        <taxon>Bacillales</taxon>
        <taxon>Paenibacillaceae</taxon>
        <taxon>Paenibacillus</taxon>
    </lineage>
</organism>
<dbReference type="SUPFAM" id="SSF56112">
    <property type="entry name" value="Protein kinase-like (PK-like)"/>
    <property type="match status" value="1"/>
</dbReference>
<accession>A0A329QKB4</accession>
<dbReference type="Proteomes" id="UP000250642">
    <property type="component" value="Unassembled WGS sequence"/>
</dbReference>
<dbReference type="Gene3D" id="3.90.1200.10">
    <property type="match status" value="1"/>
</dbReference>
<keyword evidence="3" id="KW-0808">Transferase</keyword>
<comment type="caution">
    <text evidence="3">The sequence shown here is derived from an EMBL/GenBank/DDBJ whole genome shotgun (WGS) entry which is preliminary data.</text>
</comment>
<proteinExistence type="inferred from homology"/>
<dbReference type="Pfam" id="PF01636">
    <property type="entry name" value="APH"/>
    <property type="match status" value="1"/>
</dbReference>
<protein>
    <submittedName>
        <fullName evidence="3">Aminoglycoside phosphotransferase</fullName>
    </submittedName>
</protein>
<dbReference type="PANTHER" id="PTHR21064:SF6">
    <property type="entry name" value="AMINOGLYCOSIDE PHOSPHOTRANSFERASE DOMAIN-CONTAINING PROTEIN"/>
    <property type="match status" value="1"/>
</dbReference>
<name>A0A329QKB4_9BACL</name>
<comment type="similarity">
    <text evidence="1">Belongs to the pseudomonas-type ThrB family.</text>
</comment>
<evidence type="ECO:0000313" key="3">
    <source>
        <dbReference type="EMBL" id="RAW12825.1"/>
    </source>
</evidence>
<dbReference type="EMBL" id="QEVW01000014">
    <property type="protein sequence ID" value="RAW12825.1"/>
    <property type="molecule type" value="Genomic_DNA"/>
</dbReference>
<reference evidence="3 4" key="1">
    <citation type="submission" date="2018-04" db="EMBL/GenBank/DDBJ databases">
        <title>Paenibacillus taichungensis Genome sequencing and assembly.</title>
        <authorList>
            <person name="Xu J."/>
            <person name="Rensing C."/>
            <person name="Mazhar H.S."/>
        </authorList>
    </citation>
    <scope>NUCLEOTIDE SEQUENCE [LARGE SCALE GENOMIC DNA]</scope>
    <source>
        <strain evidence="3 4">NC1</strain>
    </source>
</reference>
<sequence>MMTFFQNGTHEELQSLLVQARSICLRALDQYELAWDCVHFIQVSDTITYKIDTTSSKSYLLRIHSNRLSKETIRSELTLLQSLGTSDELHVPQGVVSRDGSYVLFMEAEEAGMYFYVTMMNWVDGEHMDGNELDERCAYRMGFMAANLHEATARFVPSVDFARPAWGEESFKVDMAKLRRYYTRFLSDQAWKTYQKASSKILSQLADLDQNPQHYGIIHGDLHIGNIVFNDEQPNPIDFGRCGYGYYLYDIANTILGLFPAQRWEFIRGYESVRALPTDYAKALESFFIMCMIENYSHHSSDPRETSGLIDEQPYAQACIREYLMNAPFLFNEIEVQEVTEKFNI</sequence>
<dbReference type="Gene3D" id="3.30.200.20">
    <property type="entry name" value="Phosphorylase Kinase, domain 1"/>
    <property type="match status" value="1"/>
</dbReference>
<dbReference type="InterPro" id="IPR011009">
    <property type="entry name" value="Kinase-like_dom_sf"/>
</dbReference>
<dbReference type="InterPro" id="IPR050249">
    <property type="entry name" value="Pseudomonas-type_ThrB"/>
</dbReference>
<dbReference type="InterPro" id="IPR002575">
    <property type="entry name" value="Aminoglycoside_PTrfase"/>
</dbReference>
<dbReference type="PANTHER" id="PTHR21064">
    <property type="entry name" value="AMINOGLYCOSIDE PHOSPHOTRANSFERASE DOMAIN-CONTAINING PROTEIN-RELATED"/>
    <property type="match status" value="1"/>
</dbReference>
<dbReference type="GO" id="GO:0019202">
    <property type="term" value="F:amino acid kinase activity"/>
    <property type="evidence" value="ECO:0007669"/>
    <property type="project" value="TreeGrafter"/>
</dbReference>
<evidence type="ECO:0000259" key="2">
    <source>
        <dbReference type="Pfam" id="PF01636"/>
    </source>
</evidence>
<feature type="domain" description="Aminoglycoside phosphotransferase" evidence="2">
    <location>
        <begin position="48"/>
        <end position="271"/>
    </location>
</feature>
<dbReference type="AlphaFoldDB" id="A0A329QKB4"/>
<evidence type="ECO:0000256" key="1">
    <source>
        <dbReference type="ARBA" id="ARBA00038240"/>
    </source>
</evidence>
<gene>
    <name evidence="3" type="ORF">DC345_21295</name>
</gene>
<evidence type="ECO:0000313" key="4">
    <source>
        <dbReference type="Proteomes" id="UP000250642"/>
    </source>
</evidence>